<dbReference type="PANTHER" id="PTHR38701">
    <property type="entry name" value="CHROMOSOME 8, WHOLE GENOME SHOTGUN SEQUENCE"/>
    <property type="match status" value="1"/>
</dbReference>
<feature type="compositionally biased region" description="Polar residues" evidence="1">
    <location>
        <begin position="574"/>
        <end position="583"/>
    </location>
</feature>
<evidence type="ECO:0000256" key="1">
    <source>
        <dbReference type="SAM" id="MobiDB-lite"/>
    </source>
</evidence>
<feature type="compositionally biased region" description="Basic and acidic residues" evidence="1">
    <location>
        <begin position="138"/>
        <end position="150"/>
    </location>
</feature>
<dbReference type="PANTHER" id="PTHR38701:SF1">
    <property type="entry name" value="UP-REGULATED DURING SEPTATION PROTEIN 1 DOMAIN-CONTAINING PROTEIN"/>
    <property type="match status" value="1"/>
</dbReference>
<feature type="compositionally biased region" description="Low complexity" evidence="1">
    <location>
        <begin position="55"/>
        <end position="109"/>
    </location>
</feature>
<evidence type="ECO:0000313" key="2">
    <source>
        <dbReference type="EMBL" id="TKY84766.1"/>
    </source>
</evidence>
<comment type="caution">
    <text evidence="2">The sequence shown here is derived from an EMBL/GenBank/DDBJ whole genome shotgun (WGS) entry which is preliminary data.</text>
</comment>
<accession>A0A4U7KLS8</accession>
<feature type="compositionally biased region" description="Acidic residues" evidence="1">
    <location>
        <begin position="553"/>
        <end position="562"/>
    </location>
</feature>
<feature type="compositionally biased region" description="Low complexity" evidence="1">
    <location>
        <begin position="604"/>
        <end position="619"/>
    </location>
</feature>
<sequence>MSQSTPTAVTKRKVMGRMDAGPSEPPSSSVTPSARPRIVRAQHGYSSPSLSNQVTPTAARPTPGTGRARVDMSAFASPSSSPAMSPSLSARPMSASSSTSTTITARLSAQSPTVRSTPTFHGRSGSTVGVSTSSYKLGEARVDGAVDLRSPKIRARNGSVDFGAASPSVASPSARASATSQLAPSASLRSPLPRADQSPFQKPSTPSTSTRPAATLPPRAHLSPQRTQETIDRAATLSRNRAPSPNPSAASQAFASAASAQQTSPAKPRPFTHNSEPILSARQMSIPVSASAIAKPAEPIRDLNSSCGSAALPEDQSIYSISPSDPHDFPNTDAATRLEPGSAMTTGRAGLRPTPALQRAALPPSFMDLAAAVKPLSPSTEHRNSFGSSALSAVSAAQPLSPSSEAPRSPSEVGEAEEARVHRKLLDLEITNKSLMAINSALEVTKLKQAKEIRELKRRLRDGRGLPAVAGPRESAGSTVFSDECDLTESEDDDDLLVKEDPELEAAHQRCKDLVDHMVEQARKAILAEYDEPENSGGKVLHPAELEEMQRELDDEGNDTEADTTAATDLLDTSMTFDGSSADISKDDLLPPSSSLKFSQKNLADSSSASSPMIAASNSVQGVSSETKALSHVGLHPDSAYGSNPPLHGDVSID</sequence>
<feature type="compositionally biased region" description="Low complexity" evidence="1">
    <location>
        <begin position="124"/>
        <end position="134"/>
    </location>
</feature>
<dbReference type="Proteomes" id="UP000306050">
    <property type="component" value="Chromosome SGRAM_8"/>
</dbReference>
<reference evidence="2 3" key="1">
    <citation type="submission" date="2019-05" db="EMBL/GenBank/DDBJ databases">
        <title>Sporisorium graminicola CBS 10092 draft sequencing and annotation.</title>
        <authorList>
            <person name="Solano-Gonzalez S."/>
            <person name="Caddick M.X."/>
            <person name="Darby A."/>
        </authorList>
    </citation>
    <scope>NUCLEOTIDE SEQUENCE [LARGE SCALE GENOMIC DNA]</scope>
    <source>
        <strain evidence="2 3">CBS 10092</strain>
    </source>
</reference>
<feature type="compositionally biased region" description="Low complexity" evidence="1">
    <location>
        <begin position="203"/>
        <end position="220"/>
    </location>
</feature>
<feature type="compositionally biased region" description="Polar residues" evidence="1">
    <location>
        <begin position="110"/>
        <end position="119"/>
    </location>
</feature>
<evidence type="ECO:0000313" key="3">
    <source>
        <dbReference type="Proteomes" id="UP000306050"/>
    </source>
</evidence>
<feature type="compositionally biased region" description="Low complexity" evidence="1">
    <location>
        <begin position="164"/>
        <end position="180"/>
    </location>
</feature>
<dbReference type="KEGG" id="sgra:EX895_005846"/>
<feature type="compositionally biased region" description="Low complexity" evidence="1">
    <location>
        <begin position="399"/>
        <end position="411"/>
    </location>
</feature>
<proteinExistence type="predicted"/>
<feature type="region of interest" description="Disordered" evidence="1">
    <location>
        <begin position="397"/>
        <end position="418"/>
    </location>
</feature>
<feature type="compositionally biased region" description="Polar residues" evidence="1">
    <location>
        <begin position="44"/>
        <end position="54"/>
    </location>
</feature>
<name>A0A4U7KLS8_9BASI</name>
<organism evidence="2 3">
    <name type="scientific">Sporisorium graminicola</name>
    <dbReference type="NCBI Taxonomy" id="280036"/>
    <lineage>
        <taxon>Eukaryota</taxon>
        <taxon>Fungi</taxon>
        <taxon>Dikarya</taxon>
        <taxon>Basidiomycota</taxon>
        <taxon>Ustilaginomycotina</taxon>
        <taxon>Ustilaginomycetes</taxon>
        <taxon>Ustilaginales</taxon>
        <taxon>Ustilaginaceae</taxon>
        <taxon>Sporisorium</taxon>
    </lineage>
</organism>
<protein>
    <submittedName>
        <fullName evidence="2">Uncharacterized protein</fullName>
    </submittedName>
</protein>
<feature type="region of interest" description="Disordered" evidence="1">
    <location>
        <begin position="550"/>
        <end position="654"/>
    </location>
</feature>
<keyword evidence="3" id="KW-1185">Reference proteome</keyword>
<dbReference type="AlphaFoldDB" id="A0A4U7KLS8"/>
<dbReference type="OrthoDB" id="2555519at2759"/>
<feature type="compositionally biased region" description="Low complexity" evidence="1">
    <location>
        <begin position="563"/>
        <end position="573"/>
    </location>
</feature>
<feature type="compositionally biased region" description="Low complexity" evidence="1">
    <location>
        <begin position="247"/>
        <end position="266"/>
    </location>
</feature>
<feature type="region of interest" description="Disordered" evidence="1">
    <location>
        <begin position="1"/>
        <end position="278"/>
    </location>
</feature>
<gene>
    <name evidence="2" type="ORF">EX895_005846</name>
</gene>
<dbReference type="RefSeq" id="XP_029736751.1">
    <property type="nucleotide sequence ID" value="XM_029886438.1"/>
</dbReference>
<dbReference type="GeneID" id="40728741"/>
<dbReference type="EMBL" id="SRRM01000021">
    <property type="protein sequence ID" value="TKY84766.1"/>
    <property type="molecule type" value="Genomic_DNA"/>
</dbReference>